<dbReference type="EMBL" id="NXGE01000003">
    <property type="protein sequence ID" value="PRM94450.1"/>
    <property type="molecule type" value="Genomic_DNA"/>
</dbReference>
<evidence type="ECO:0000256" key="2">
    <source>
        <dbReference type="PIRSR" id="PIRSR620023-2"/>
    </source>
</evidence>
<comment type="caution">
    <text evidence="3">The sequence shown here is derived from an EMBL/GenBank/DDBJ whole genome shotgun (WGS) entry which is preliminary data.</text>
</comment>
<feature type="binding site" evidence="2">
    <location>
        <position position="149"/>
    </location>
    <ligand>
        <name>substrate</name>
    </ligand>
</feature>
<evidence type="ECO:0000256" key="1">
    <source>
        <dbReference type="PIRSR" id="PIRSR620023-1"/>
    </source>
</evidence>
<dbReference type="NCBIfam" id="TIGR03590">
    <property type="entry name" value="PseG"/>
    <property type="match status" value="1"/>
</dbReference>
<dbReference type="InterPro" id="IPR020023">
    <property type="entry name" value="PseG"/>
</dbReference>
<protein>
    <submittedName>
        <fullName evidence="3">UDP-2,4-diacetamido-2,4, 6-trideoxy-beta-L-altropyranose hydrolase</fullName>
    </submittedName>
</protein>
<dbReference type="GO" id="GO:0016787">
    <property type="term" value="F:hydrolase activity"/>
    <property type="evidence" value="ECO:0007669"/>
    <property type="project" value="UniProtKB-KW"/>
</dbReference>
<reference evidence="3 4" key="1">
    <citation type="submission" date="2017-09" db="EMBL/GenBank/DDBJ databases">
        <title>Reassesment of A. cryaerophilus.</title>
        <authorList>
            <person name="Perez-Cataluna A."/>
            <person name="Collado L."/>
            <person name="Salgado O."/>
            <person name="Lefinanco V."/>
            <person name="Figueras M.J."/>
        </authorList>
    </citation>
    <scope>NUCLEOTIDE SEQUENCE [LARGE SCALE GENOMIC DNA]</scope>
    <source>
        <strain evidence="3 4">LMG 10210</strain>
    </source>
</reference>
<evidence type="ECO:0000313" key="4">
    <source>
        <dbReference type="Proteomes" id="UP000238281"/>
    </source>
</evidence>
<dbReference type="Gene3D" id="3.40.50.2000">
    <property type="entry name" value="Glycogen Phosphorylase B"/>
    <property type="match status" value="1"/>
</dbReference>
<dbReference type="Proteomes" id="UP000238281">
    <property type="component" value="Unassembled WGS sequence"/>
</dbReference>
<dbReference type="Gene3D" id="3.40.50.11190">
    <property type="match status" value="1"/>
</dbReference>
<organism evidence="3 4">
    <name type="scientific">Aliarcobacter cryaerophilus</name>
    <dbReference type="NCBI Taxonomy" id="28198"/>
    <lineage>
        <taxon>Bacteria</taxon>
        <taxon>Pseudomonadati</taxon>
        <taxon>Campylobacterota</taxon>
        <taxon>Epsilonproteobacteria</taxon>
        <taxon>Campylobacterales</taxon>
        <taxon>Arcobacteraceae</taxon>
        <taxon>Aliarcobacter</taxon>
    </lineage>
</organism>
<name>A0A2S9T6J0_9BACT</name>
<gene>
    <name evidence="3" type="primary">pseG</name>
    <name evidence="3" type="ORF">CJ673_06045</name>
</gene>
<sequence>MNILVRADSSSYIGTGHIMRDLVLAKQYKNENIIFATQDLVANINHKIIEAGYKIELLKSNDFEELNDLIKKLNIDMVIIDNYDIDYNFEKKLKEDNSSLKIFVLDDTYEKHFCDILLNHNIYADEKKYKNKVPKYCKLRCGSRYTLLRDEFLEAKKAKKRVKKKNQTIFLGLGGADHKNLNIKILKVVEKFKKSLKVNLVTTTANKNLEELKGYCKDKKWINLQINSNEVAKLMSKSDFAIVTPSVTANEIFYLDLPMITIKTAKNQKEMYKYLKKQGYFTMKNFDKRLLEKSIIKLLGD</sequence>
<feature type="binding site" evidence="2">
    <location>
        <position position="251"/>
    </location>
    <ligand>
        <name>substrate</name>
    </ligand>
</feature>
<evidence type="ECO:0000313" key="3">
    <source>
        <dbReference type="EMBL" id="PRM94450.1"/>
    </source>
</evidence>
<accession>A0A2S9T6J0</accession>
<proteinExistence type="predicted"/>
<dbReference type="AlphaFoldDB" id="A0A2S9T6J0"/>
<dbReference type="RefSeq" id="WP_105915357.1">
    <property type="nucleotide sequence ID" value="NZ_NXGE01000003.1"/>
</dbReference>
<keyword evidence="3" id="KW-0378">Hydrolase</keyword>
<dbReference type="STRING" id="28198.GCA_001572855_00081"/>
<feature type="active site" description="Proton acceptor" evidence="1">
    <location>
        <position position="17"/>
    </location>
</feature>